<keyword evidence="5 14" id="KW-0732">Signal</keyword>
<evidence type="ECO:0000256" key="6">
    <source>
        <dbReference type="ARBA" id="ARBA00022824"/>
    </source>
</evidence>
<evidence type="ECO:0000256" key="7">
    <source>
        <dbReference type="ARBA" id="ARBA00022989"/>
    </source>
</evidence>
<evidence type="ECO:0000256" key="5">
    <source>
        <dbReference type="ARBA" id="ARBA00022729"/>
    </source>
</evidence>
<evidence type="ECO:0000256" key="4">
    <source>
        <dbReference type="ARBA" id="ARBA00022692"/>
    </source>
</evidence>
<keyword evidence="7 13" id="KW-1133">Transmembrane helix</keyword>
<dbReference type="AlphaFoldDB" id="A0A8J2NQ23"/>
<comment type="caution">
    <text evidence="15">The sequence shown here is derived from an EMBL/GenBank/DDBJ whole genome shotgun (WGS) entry which is preliminary data.</text>
</comment>
<dbReference type="EMBL" id="CAJVCH010023015">
    <property type="protein sequence ID" value="CAG7693770.1"/>
    <property type="molecule type" value="Genomic_DNA"/>
</dbReference>
<dbReference type="Proteomes" id="UP000708208">
    <property type="component" value="Unassembled WGS sequence"/>
</dbReference>
<dbReference type="PANTHER" id="PTHR12924">
    <property type="entry name" value="TRANSLOCON-ASSOCIATED PROTEIN, ALPHA SUBUNIT"/>
    <property type="match status" value="1"/>
</dbReference>
<feature type="region of interest" description="Disordered" evidence="12">
    <location>
        <begin position="265"/>
        <end position="288"/>
    </location>
</feature>
<sequence length="288" mass="32078">MVFSLKKFLLFLLIAFPLVTVLTQKNYLVSAEDDIDVDDDTVDIEQDAGDEVSETAVTEDEDATPTVTKSPDGETTVLFLKPKPGLLGPSGSPELHAGKLVEFLVGFTNKGSQGFLLETLDASFRYPMDYSFHIQNFSTLVYNRLVKPKEQATLSYSFYTDESFAGRPFGLSINLGYRDVEGKPYLDAVYNETVNVVELEEGLDGETFFLYVFLAALVVLLLVLGQHLLTSYGRKPARKQQIERGTSQSDDVDFEWIPQETLREIRKNASPNSTRARKSKKSAGSLSD</sequence>
<keyword evidence="6" id="KW-0256">Endoplasmic reticulum</keyword>
<feature type="transmembrane region" description="Helical" evidence="13">
    <location>
        <begin position="208"/>
        <end position="229"/>
    </location>
</feature>
<evidence type="ECO:0000256" key="12">
    <source>
        <dbReference type="SAM" id="MobiDB-lite"/>
    </source>
</evidence>
<feature type="signal peptide" evidence="14">
    <location>
        <begin position="1"/>
        <end position="23"/>
    </location>
</feature>
<comment type="subcellular location">
    <subcellularLocation>
        <location evidence="1">Endoplasmic reticulum membrane</location>
        <topology evidence="1">Single-pass type I membrane protein</topology>
    </subcellularLocation>
</comment>
<feature type="region of interest" description="Disordered" evidence="12">
    <location>
        <begin position="48"/>
        <end position="71"/>
    </location>
</feature>
<evidence type="ECO:0000256" key="10">
    <source>
        <dbReference type="ARBA" id="ARBA00025854"/>
    </source>
</evidence>
<keyword evidence="4 13" id="KW-0812">Transmembrane</keyword>
<organism evidence="15 16">
    <name type="scientific">Allacma fusca</name>
    <dbReference type="NCBI Taxonomy" id="39272"/>
    <lineage>
        <taxon>Eukaryota</taxon>
        <taxon>Metazoa</taxon>
        <taxon>Ecdysozoa</taxon>
        <taxon>Arthropoda</taxon>
        <taxon>Hexapoda</taxon>
        <taxon>Collembola</taxon>
        <taxon>Symphypleona</taxon>
        <taxon>Sminthuridae</taxon>
        <taxon>Allacma</taxon>
    </lineage>
</organism>
<dbReference type="PANTHER" id="PTHR12924:SF0">
    <property type="entry name" value="TRANSLOCON-ASSOCIATED PROTEIN SUBUNIT ALPHA"/>
    <property type="match status" value="1"/>
</dbReference>
<name>A0A8J2NQ23_9HEXA</name>
<comment type="similarity">
    <text evidence="2">Belongs to the TRAP-alpha family.</text>
</comment>
<protein>
    <recommendedName>
        <fullName evidence="3">Translocon-associated protein subunit alpha</fullName>
    </recommendedName>
    <alternativeName>
        <fullName evidence="11">Signal sequence receptor subunit alpha</fullName>
    </alternativeName>
</protein>
<evidence type="ECO:0000256" key="13">
    <source>
        <dbReference type="SAM" id="Phobius"/>
    </source>
</evidence>
<evidence type="ECO:0000256" key="11">
    <source>
        <dbReference type="ARBA" id="ARBA00031071"/>
    </source>
</evidence>
<dbReference type="Pfam" id="PF03896">
    <property type="entry name" value="TRAP_alpha"/>
    <property type="match status" value="1"/>
</dbReference>
<gene>
    <name evidence="15" type="ORF">AFUS01_LOCUS3799</name>
</gene>
<dbReference type="OrthoDB" id="1926781at2759"/>
<feature type="compositionally biased region" description="Acidic residues" evidence="12">
    <location>
        <begin position="48"/>
        <end position="63"/>
    </location>
</feature>
<dbReference type="GO" id="GO:0005789">
    <property type="term" value="C:endoplasmic reticulum membrane"/>
    <property type="evidence" value="ECO:0007669"/>
    <property type="project" value="UniProtKB-SubCell"/>
</dbReference>
<evidence type="ECO:0000256" key="3">
    <source>
        <dbReference type="ARBA" id="ARBA00020280"/>
    </source>
</evidence>
<evidence type="ECO:0000256" key="1">
    <source>
        <dbReference type="ARBA" id="ARBA00004115"/>
    </source>
</evidence>
<evidence type="ECO:0000256" key="8">
    <source>
        <dbReference type="ARBA" id="ARBA00023136"/>
    </source>
</evidence>
<feature type="chain" id="PRO_5035273996" description="Translocon-associated protein subunit alpha" evidence="14">
    <location>
        <begin position="24"/>
        <end position="288"/>
    </location>
</feature>
<keyword evidence="8 13" id="KW-0472">Membrane</keyword>
<proteinExistence type="inferred from homology"/>
<evidence type="ECO:0000313" key="15">
    <source>
        <dbReference type="EMBL" id="CAG7693770.1"/>
    </source>
</evidence>
<dbReference type="InterPro" id="IPR005595">
    <property type="entry name" value="TRAP_alpha"/>
</dbReference>
<reference evidence="15" key="1">
    <citation type="submission" date="2021-06" db="EMBL/GenBank/DDBJ databases">
        <authorList>
            <person name="Hodson N. C."/>
            <person name="Mongue J. A."/>
            <person name="Jaron S. K."/>
        </authorList>
    </citation>
    <scope>NUCLEOTIDE SEQUENCE</scope>
</reference>
<accession>A0A8J2NQ23</accession>
<keyword evidence="16" id="KW-1185">Reference proteome</keyword>
<comment type="function">
    <text evidence="9">TRAP proteins are part of a complex whose function is to bind calcium to the ER membrane and thereby regulate the retention of ER resident proteins. May be involved in the recycling of the translocation apparatus after completion of the translocation process or may function as a membrane-bound chaperone facilitating folding of translocated proteins.</text>
</comment>
<evidence type="ECO:0000256" key="2">
    <source>
        <dbReference type="ARBA" id="ARBA00006776"/>
    </source>
</evidence>
<evidence type="ECO:0000313" key="16">
    <source>
        <dbReference type="Proteomes" id="UP000708208"/>
    </source>
</evidence>
<evidence type="ECO:0000256" key="14">
    <source>
        <dbReference type="SAM" id="SignalP"/>
    </source>
</evidence>
<evidence type="ECO:0000256" key="9">
    <source>
        <dbReference type="ARBA" id="ARBA00025620"/>
    </source>
</evidence>
<comment type="subunit">
    <text evidence="10">Heterotetramer of TRAP-alpha, TRAP-beta, TRAP-delta and TRAP-gamma. Interacts with palmitoylated calnexin (CALX), the interaction is required for efficient folding of glycosylated proteins.</text>
</comment>